<evidence type="ECO:0000313" key="13">
    <source>
        <dbReference type="Proteomes" id="UP000825701"/>
    </source>
</evidence>
<sequence>MRVLVVEDDPLLLDGLKVGLGLAGVTVDVVSTCADAEAALAANAFDAVVLDRMLPDGSGLDVLKRLRGSGDRTPILLLTALDDTTDRVDGLDAGADDYLGKPFDLDELAARIRSVARRGVGRAAGTLRWRDVTLDPAAMSAIRDGVALSLSRREFSVLAALMERPGAIKSRSDLEDRLYGWQEEVESNAVEVHVHHLRVKLGREAIETVRGLGYRMRDGE</sequence>
<dbReference type="Gene3D" id="3.40.50.2300">
    <property type="match status" value="1"/>
</dbReference>
<dbReference type="InterPro" id="IPR011006">
    <property type="entry name" value="CheY-like_superfamily"/>
</dbReference>
<keyword evidence="6 9" id="KW-0238">DNA-binding</keyword>
<dbReference type="SMART" id="SM00862">
    <property type="entry name" value="Trans_reg_C"/>
    <property type="match status" value="1"/>
</dbReference>
<dbReference type="InterPro" id="IPR001789">
    <property type="entry name" value="Sig_transdc_resp-reg_receiver"/>
</dbReference>
<dbReference type="Pfam" id="PF00072">
    <property type="entry name" value="Response_reg"/>
    <property type="match status" value="1"/>
</dbReference>
<dbReference type="GO" id="GO:0000156">
    <property type="term" value="F:phosphorelay response regulator activity"/>
    <property type="evidence" value="ECO:0007669"/>
    <property type="project" value="TreeGrafter"/>
</dbReference>
<dbReference type="EMBL" id="CP081869">
    <property type="protein sequence ID" value="QZO02030.1"/>
    <property type="molecule type" value="Genomic_DNA"/>
</dbReference>
<dbReference type="Gene3D" id="1.10.10.10">
    <property type="entry name" value="Winged helix-like DNA-binding domain superfamily/Winged helix DNA-binding domain"/>
    <property type="match status" value="1"/>
</dbReference>
<feature type="DNA-binding region" description="OmpR/PhoB-type" evidence="9">
    <location>
        <begin position="124"/>
        <end position="218"/>
    </location>
</feature>
<dbReference type="AlphaFoldDB" id="A0A9E6UR98"/>
<feature type="domain" description="OmpR/PhoB-type" evidence="11">
    <location>
        <begin position="124"/>
        <end position="218"/>
    </location>
</feature>
<dbReference type="InterPro" id="IPR036388">
    <property type="entry name" value="WH-like_DNA-bd_sf"/>
</dbReference>
<protein>
    <submittedName>
        <fullName evidence="12">Response regulator transcription factor</fullName>
    </submittedName>
</protein>
<dbReference type="PROSITE" id="PS51755">
    <property type="entry name" value="OMPR_PHOB"/>
    <property type="match status" value="1"/>
</dbReference>
<evidence type="ECO:0000259" key="11">
    <source>
        <dbReference type="PROSITE" id="PS51755"/>
    </source>
</evidence>
<feature type="domain" description="Response regulatory" evidence="10">
    <location>
        <begin position="2"/>
        <end position="116"/>
    </location>
</feature>
<evidence type="ECO:0000313" key="12">
    <source>
        <dbReference type="EMBL" id="QZO02030.1"/>
    </source>
</evidence>
<reference evidence="12" key="1">
    <citation type="submission" date="2021-08" db="EMBL/GenBank/DDBJ databases">
        <authorList>
            <person name="Zhang H."/>
            <person name="Xu M."/>
            <person name="Yu Z."/>
            <person name="Yang L."/>
            <person name="Cai Y."/>
        </authorList>
    </citation>
    <scope>NUCLEOTIDE SEQUENCE</scope>
    <source>
        <strain evidence="12">CHL1</strain>
    </source>
</reference>
<evidence type="ECO:0000259" key="10">
    <source>
        <dbReference type="PROSITE" id="PS50110"/>
    </source>
</evidence>
<dbReference type="PANTHER" id="PTHR48111">
    <property type="entry name" value="REGULATOR OF RPOS"/>
    <property type="match status" value="1"/>
</dbReference>
<keyword evidence="13" id="KW-1185">Reference proteome</keyword>
<keyword evidence="7" id="KW-0804">Transcription</keyword>
<evidence type="ECO:0000256" key="1">
    <source>
        <dbReference type="ARBA" id="ARBA00004496"/>
    </source>
</evidence>
<dbReference type="InterPro" id="IPR039420">
    <property type="entry name" value="WalR-like"/>
</dbReference>
<keyword evidence="5" id="KW-0805">Transcription regulation</keyword>
<keyword evidence="4" id="KW-0902">Two-component regulatory system</keyword>
<evidence type="ECO:0000256" key="9">
    <source>
        <dbReference type="PROSITE-ProRule" id="PRU01091"/>
    </source>
</evidence>
<proteinExistence type="predicted"/>
<dbReference type="InterPro" id="IPR001867">
    <property type="entry name" value="OmpR/PhoB-type_DNA-bd"/>
</dbReference>
<dbReference type="CDD" id="cd00383">
    <property type="entry name" value="trans_reg_C"/>
    <property type="match status" value="1"/>
</dbReference>
<evidence type="ECO:0000256" key="8">
    <source>
        <dbReference type="PROSITE-ProRule" id="PRU00169"/>
    </source>
</evidence>
<comment type="subcellular location">
    <subcellularLocation>
        <location evidence="1">Cytoplasm</location>
    </subcellularLocation>
</comment>
<dbReference type="GO" id="GO:0032993">
    <property type="term" value="C:protein-DNA complex"/>
    <property type="evidence" value="ECO:0007669"/>
    <property type="project" value="TreeGrafter"/>
</dbReference>
<dbReference type="Pfam" id="PF00486">
    <property type="entry name" value="Trans_reg_C"/>
    <property type="match status" value="1"/>
</dbReference>
<keyword evidence="2" id="KW-0963">Cytoplasm</keyword>
<evidence type="ECO:0000256" key="3">
    <source>
        <dbReference type="ARBA" id="ARBA00022553"/>
    </source>
</evidence>
<keyword evidence="3 8" id="KW-0597">Phosphoprotein</keyword>
<dbReference type="GO" id="GO:0000976">
    <property type="term" value="F:transcription cis-regulatory region binding"/>
    <property type="evidence" value="ECO:0007669"/>
    <property type="project" value="TreeGrafter"/>
</dbReference>
<dbReference type="Gene3D" id="6.10.250.690">
    <property type="match status" value="1"/>
</dbReference>
<evidence type="ECO:0000256" key="2">
    <source>
        <dbReference type="ARBA" id="ARBA00022490"/>
    </source>
</evidence>
<name>A0A9E6UR98_9HYPH</name>
<feature type="modified residue" description="4-aspartylphosphate" evidence="8">
    <location>
        <position position="51"/>
    </location>
</feature>
<dbReference type="KEGG" id="cmet:K6K41_12530"/>
<organism evidence="12 13">
    <name type="scientific">Chenggangzhangella methanolivorans</name>
    <dbReference type="NCBI Taxonomy" id="1437009"/>
    <lineage>
        <taxon>Bacteria</taxon>
        <taxon>Pseudomonadati</taxon>
        <taxon>Pseudomonadota</taxon>
        <taxon>Alphaproteobacteria</taxon>
        <taxon>Hyphomicrobiales</taxon>
        <taxon>Methylopilaceae</taxon>
        <taxon>Chenggangzhangella</taxon>
    </lineage>
</organism>
<dbReference type="SMART" id="SM00448">
    <property type="entry name" value="REC"/>
    <property type="match status" value="1"/>
</dbReference>
<dbReference type="GO" id="GO:0006355">
    <property type="term" value="P:regulation of DNA-templated transcription"/>
    <property type="evidence" value="ECO:0007669"/>
    <property type="project" value="InterPro"/>
</dbReference>
<dbReference type="GO" id="GO:0005829">
    <property type="term" value="C:cytosol"/>
    <property type="evidence" value="ECO:0007669"/>
    <property type="project" value="TreeGrafter"/>
</dbReference>
<evidence type="ECO:0000256" key="5">
    <source>
        <dbReference type="ARBA" id="ARBA00023015"/>
    </source>
</evidence>
<dbReference type="Proteomes" id="UP000825701">
    <property type="component" value="Chromosome"/>
</dbReference>
<evidence type="ECO:0000256" key="4">
    <source>
        <dbReference type="ARBA" id="ARBA00023012"/>
    </source>
</evidence>
<dbReference type="PANTHER" id="PTHR48111:SF35">
    <property type="entry name" value="TRANSCRIPTIONAL REGULATORY PROTEIN QSEB"/>
    <property type="match status" value="1"/>
</dbReference>
<evidence type="ECO:0000256" key="7">
    <source>
        <dbReference type="ARBA" id="ARBA00023163"/>
    </source>
</evidence>
<accession>A0A9E6UR98</accession>
<dbReference type="SUPFAM" id="SSF52172">
    <property type="entry name" value="CheY-like"/>
    <property type="match status" value="1"/>
</dbReference>
<gene>
    <name evidence="12" type="ORF">K6K41_12530</name>
</gene>
<dbReference type="PROSITE" id="PS50110">
    <property type="entry name" value="RESPONSE_REGULATORY"/>
    <property type="match status" value="1"/>
</dbReference>
<dbReference type="RefSeq" id="WP_261405410.1">
    <property type="nucleotide sequence ID" value="NZ_CP081869.1"/>
</dbReference>
<evidence type="ECO:0000256" key="6">
    <source>
        <dbReference type="ARBA" id="ARBA00023125"/>
    </source>
</evidence>